<organism evidence="9 10">
    <name type="scientific">Thioalkalivibrio sulfidiphilus (strain HL-EbGR7)</name>
    <dbReference type="NCBI Taxonomy" id="396588"/>
    <lineage>
        <taxon>Bacteria</taxon>
        <taxon>Pseudomonadati</taxon>
        <taxon>Pseudomonadota</taxon>
        <taxon>Gammaproteobacteria</taxon>
        <taxon>Chromatiales</taxon>
        <taxon>Ectothiorhodospiraceae</taxon>
        <taxon>Thioalkalivibrio</taxon>
    </lineage>
</organism>
<keyword evidence="2 5" id="KW-0436">Ligase</keyword>
<gene>
    <name evidence="5" type="primary">rtcA</name>
    <name evidence="9" type="ordered locus">Tgr7_1692</name>
</gene>
<dbReference type="EC" id="6.5.1.4" evidence="5 6"/>
<dbReference type="OrthoDB" id="9789235at2"/>
<sequence length="348" mass="37045">MTDLIHIDGTMGEGGGQVLRSALSLALITGRGVRLEHIRARRDNPGLGFQHAMAVQAAARVSGARVEGDRIGSQTLAFLPGPVVPGDYHFDIGTAGATSLVLQTVLPPLAMADGASRVTVTGGTHVPHSPCFHYLDWHWRVMLGRIGMPFELHMPMAGFYPPGGGEIQAGIPGSARPRGLDLTDRGRLLSIQGLSAVANLPEEIAERQRGRALRRLQTLNSDVDIAIEHLPACSPGTVLALLARFEQGQACFFALGERGKRAERVADEAVDDLLGFLATGAAVDRWLADQLLLPLALADAASTLRTSQVTLHLLTQSRVIQAFLPVEIRIEGELGQPGTVYLMPGHAG</sequence>
<dbReference type="Pfam" id="PF01137">
    <property type="entry name" value="RTC"/>
    <property type="match status" value="1"/>
</dbReference>
<comment type="catalytic activity">
    <reaction evidence="4 5">
        <text>a 3'-end 3'-phospho-ribonucleotide-RNA + ATP = a 3'-end 2',3'-cyclophospho-ribonucleotide-RNA + AMP + diphosphate</text>
        <dbReference type="Rhea" id="RHEA:23976"/>
        <dbReference type="Rhea" id="RHEA-COMP:10463"/>
        <dbReference type="Rhea" id="RHEA-COMP:10464"/>
        <dbReference type="ChEBI" id="CHEBI:30616"/>
        <dbReference type="ChEBI" id="CHEBI:33019"/>
        <dbReference type="ChEBI" id="CHEBI:83062"/>
        <dbReference type="ChEBI" id="CHEBI:83064"/>
        <dbReference type="ChEBI" id="CHEBI:456215"/>
        <dbReference type="EC" id="6.5.1.4"/>
    </reaction>
</comment>
<dbReference type="Pfam" id="PF05189">
    <property type="entry name" value="RTC_insert"/>
    <property type="match status" value="1"/>
</dbReference>
<evidence type="ECO:0000256" key="1">
    <source>
        <dbReference type="ARBA" id="ARBA00009206"/>
    </source>
</evidence>
<dbReference type="EMBL" id="CP001339">
    <property type="protein sequence ID" value="ACL72775.1"/>
    <property type="molecule type" value="Genomic_DNA"/>
</dbReference>
<dbReference type="GO" id="GO:0005524">
    <property type="term" value="F:ATP binding"/>
    <property type="evidence" value="ECO:0007669"/>
    <property type="project" value="UniProtKB-KW"/>
</dbReference>
<keyword evidence="5" id="KW-0963">Cytoplasm</keyword>
<feature type="binding site" evidence="5">
    <location>
        <position position="103"/>
    </location>
    <ligand>
        <name>ATP</name>
        <dbReference type="ChEBI" id="CHEBI:30616"/>
    </ligand>
</feature>
<proteinExistence type="inferred from homology"/>
<evidence type="ECO:0000259" key="7">
    <source>
        <dbReference type="Pfam" id="PF01137"/>
    </source>
</evidence>
<dbReference type="NCBIfam" id="NF003246">
    <property type="entry name" value="PRK04204.1-2"/>
    <property type="match status" value="1"/>
</dbReference>
<evidence type="ECO:0000313" key="9">
    <source>
        <dbReference type="EMBL" id="ACL72775.1"/>
    </source>
</evidence>
<dbReference type="STRING" id="396588.Tgr7_1692"/>
<evidence type="ECO:0000256" key="3">
    <source>
        <dbReference type="ARBA" id="ARBA00022741"/>
    </source>
</evidence>
<dbReference type="PANTHER" id="PTHR11096">
    <property type="entry name" value="RNA 3' TERMINAL PHOSPHATE CYCLASE"/>
    <property type="match status" value="1"/>
</dbReference>
<dbReference type="InterPro" id="IPR037136">
    <property type="entry name" value="RNA3'_phos_cyclase_dom_sf"/>
</dbReference>
<keyword evidence="3 5" id="KW-0547">Nucleotide-binding</keyword>
<dbReference type="NCBIfam" id="TIGR03399">
    <property type="entry name" value="RNA_3prim_cycl"/>
    <property type="match status" value="1"/>
</dbReference>
<dbReference type="HOGENOM" id="CLU_027882_0_0_6"/>
<dbReference type="InterPro" id="IPR017770">
    <property type="entry name" value="RNA3'_term_phos_cyc_type_1"/>
</dbReference>
<dbReference type="PANTHER" id="PTHR11096:SF0">
    <property type="entry name" value="RNA 3'-TERMINAL PHOSPHATE CYCLASE"/>
    <property type="match status" value="1"/>
</dbReference>
<evidence type="ECO:0000259" key="8">
    <source>
        <dbReference type="Pfam" id="PF05189"/>
    </source>
</evidence>
<dbReference type="HAMAP" id="MF_00200">
    <property type="entry name" value="RTC"/>
    <property type="match status" value="1"/>
</dbReference>
<dbReference type="GO" id="GO:0005737">
    <property type="term" value="C:cytoplasm"/>
    <property type="evidence" value="ECO:0007669"/>
    <property type="project" value="UniProtKB-SubCell"/>
</dbReference>
<comment type="caution">
    <text evidence="5">Lacks conserved residue(s) required for the propagation of feature annotation.</text>
</comment>
<feature type="domain" description="RNA 3'-terminal phosphate cyclase insert" evidence="8">
    <location>
        <begin position="183"/>
        <end position="277"/>
    </location>
</feature>
<comment type="subcellular location">
    <subcellularLocation>
        <location evidence="5">Cytoplasm</location>
    </subcellularLocation>
</comment>
<evidence type="ECO:0000256" key="6">
    <source>
        <dbReference type="NCBIfam" id="TIGR03399"/>
    </source>
</evidence>
<name>B8GS71_THISH</name>
<comment type="similarity">
    <text evidence="1 5">Belongs to the RNA 3'-terminal cyclase family. Type 1 subfamily.</text>
</comment>
<reference evidence="9 10" key="1">
    <citation type="journal article" date="2011" name="Stand. Genomic Sci.">
        <title>Complete genome sequence of 'Thioalkalivibrio sulfidophilus' HL-EbGr7.</title>
        <authorList>
            <person name="Muyzer G."/>
            <person name="Sorokin D.Y."/>
            <person name="Mavromatis K."/>
            <person name="Lapidus A."/>
            <person name="Clum A."/>
            <person name="Ivanova N."/>
            <person name="Pati A."/>
            <person name="d'Haeseleer P."/>
            <person name="Woyke T."/>
            <person name="Kyrpides N.C."/>
        </authorList>
    </citation>
    <scope>NUCLEOTIDE SEQUENCE [LARGE SCALE GENOMIC DNA]</scope>
    <source>
        <strain evidence="9 10">HL-EbGR7</strain>
    </source>
</reference>
<dbReference type="GO" id="GO:0006396">
    <property type="term" value="P:RNA processing"/>
    <property type="evidence" value="ECO:0007669"/>
    <property type="project" value="UniProtKB-UniRule"/>
</dbReference>
<evidence type="ECO:0000256" key="4">
    <source>
        <dbReference type="ARBA" id="ARBA00024481"/>
    </source>
</evidence>
<dbReference type="InterPro" id="IPR036553">
    <property type="entry name" value="RPTC_insert"/>
</dbReference>
<dbReference type="InterPro" id="IPR013791">
    <property type="entry name" value="RNA3'-term_phos_cycl_insert"/>
</dbReference>
<evidence type="ECO:0000313" key="10">
    <source>
        <dbReference type="Proteomes" id="UP000002383"/>
    </source>
</evidence>
<dbReference type="PIRSF" id="PIRSF005378">
    <property type="entry name" value="RNA3'_term_phos_cycl_euk"/>
    <property type="match status" value="1"/>
</dbReference>
<dbReference type="SUPFAM" id="SSF52913">
    <property type="entry name" value="RNA 3'-terminal phosphate cyclase, RPTC, insert domain"/>
    <property type="match status" value="1"/>
</dbReference>
<keyword evidence="10" id="KW-1185">Reference proteome</keyword>
<evidence type="ECO:0000256" key="5">
    <source>
        <dbReference type="HAMAP-Rule" id="MF_00200"/>
    </source>
</evidence>
<feature type="active site" description="Tele-AMP-histidine intermediate" evidence="5">
    <location>
        <position position="312"/>
    </location>
</feature>
<dbReference type="Gene3D" id="3.30.360.20">
    <property type="entry name" value="RNA 3'-terminal phosphate cyclase, insert domain"/>
    <property type="match status" value="1"/>
</dbReference>
<keyword evidence="5" id="KW-0067">ATP-binding</keyword>
<comment type="function">
    <text evidence="5">Catalyzes the conversion of 3'-phosphate to a 2',3'-cyclic phosphodiester at the end of RNA. The mechanism of action of the enzyme occurs in 3 steps: (A) adenylation of the enzyme by ATP; (B) transfer of adenylate to an RNA-N3'P to produce RNA-N3'PP5'A; (C) and attack of the adjacent 2'-hydroxyl on the 3'-phosphorus in the diester linkage to produce the cyclic end product. The biological role of this enzyme is unknown but it is likely to function in some aspects of cellular RNA processing.</text>
</comment>
<dbReference type="Proteomes" id="UP000002383">
    <property type="component" value="Chromosome"/>
</dbReference>
<dbReference type="KEGG" id="tgr:Tgr7_1692"/>
<evidence type="ECO:0000256" key="2">
    <source>
        <dbReference type="ARBA" id="ARBA00022598"/>
    </source>
</evidence>
<dbReference type="InterPro" id="IPR000228">
    <property type="entry name" value="RNA3'_term_phos_cyc"/>
</dbReference>
<dbReference type="eggNOG" id="COG0430">
    <property type="taxonomic scope" value="Bacteria"/>
</dbReference>
<feature type="domain" description="RNA 3'-terminal phosphate cyclase" evidence="7">
    <location>
        <begin position="11"/>
        <end position="330"/>
    </location>
</feature>
<dbReference type="AlphaFoldDB" id="B8GS71"/>
<dbReference type="Gene3D" id="3.65.10.20">
    <property type="entry name" value="RNA 3'-terminal phosphate cyclase domain"/>
    <property type="match status" value="1"/>
</dbReference>
<accession>B8GS71</accession>
<dbReference type="SUPFAM" id="SSF55205">
    <property type="entry name" value="EPT/RTPC-like"/>
    <property type="match status" value="1"/>
</dbReference>
<dbReference type="InterPro" id="IPR013792">
    <property type="entry name" value="RNA3'P_cycl/enolpyr_Trfase_a/b"/>
</dbReference>
<dbReference type="GO" id="GO:0003963">
    <property type="term" value="F:RNA-3'-phosphate cyclase activity"/>
    <property type="evidence" value="ECO:0007669"/>
    <property type="project" value="UniProtKB-UniRule"/>
</dbReference>
<dbReference type="InterPro" id="IPR023797">
    <property type="entry name" value="RNA3'_phos_cyclase_dom"/>
</dbReference>
<protein>
    <recommendedName>
        <fullName evidence="5 6">RNA 3'-terminal phosphate cyclase</fullName>
        <shortName evidence="5">RNA cyclase</shortName>
        <shortName evidence="5">RNA-3'-phosphate cyclase</shortName>
        <ecNumber evidence="5 6">6.5.1.4</ecNumber>
    </recommendedName>
</protein>